<dbReference type="AlphaFoldDB" id="D8PYH1"/>
<organism evidence="3">
    <name type="scientific">Schizophyllum commune (strain H4-8 / FGSC 9210)</name>
    <name type="common">Split gill fungus</name>
    <dbReference type="NCBI Taxonomy" id="578458"/>
    <lineage>
        <taxon>Eukaryota</taxon>
        <taxon>Fungi</taxon>
        <taxon>Dikarya</taxon>
        <taxon>Basidiomycota</taxon>
        <taxon>Agaricomycotina</taxon>
        <taxon>Agaricomycetes</taxon>
        <taxon>Agaricomycetidae</taxon>
        <taxon>Agaricales</taxon>
        <taxon>Schizophyllaceae</taxon>
        <taxon>Schizophyllum</taxon>
    </lineage>
</organism>
<proteinExistence type="predicted"/>
<evidence type="ECO:0000313" key="2">
    <source>
        <dbReference type="EMBL" id="EFI99259.1"/>
    </source>
</evidence>
<keyword evidence="3" id="KW-1185">Reference proteome</keyword>
<gene>
    <name evidence="2" type="ORF">SCHCODRAFT_233074</name>
</gene>
<dbReference type="VEuPathDB" id="FungiDB:SCHCODRAFT_02723561"/>
<feature type="compositionally biased region" description="Basic residues" evidence="1">
    <location>
        <begin position="74"/>
        <end position="83"/>
    </location>
</feature>
<dbReference type="Proteomes" id="UP000007431">
    <property type="component" value="Unassembled WGS sequence"/>
</dbReference>
<name>D8PYH1_SCHCM</name>
<dbReference type="HOGENOM" id="CLU_435570_0_0_1"/>
<feature type="region of interest" description="Disordered" evidence="1">
    <location>
        <begin position="31"/>
        <end position="98"/>
    </location>
</feature>
<evidence type="ECO:0000313" key="3">
    <source>
        <dbReference type="Proteomes" id="UP000007431"/>
    </source>
</evidence>
<reference evidence="2 3" key="1">
    <citation type="journal article" date="2010" name="Nat. Biotechnol.">
        <title>Genome sequence of the model mushroom Schizophyllum commune.</title>
        <authorList>
            <person name="Ohm R.A."/>
            <person name="de Jong J.F."/>
            <person name="Lugones L.G."/>
            <person name="Aerts A."/>
            <person name="Kothe E."/>
            <person name="Stajich J.E."/>
            <person name="de Vries R.P."/>
            <person name="Record E."/>
            <person name="Levasseur A."/>
            <person name="Baker S.E."/>
            <person name="Bartholomew K.A."/>
            <person name="Coutinho P.M."/>
            <person name="Erdmann S."/>
            <person name="Fowler T.J."/>
            <person name="Gathman A.C."/>
            <person name="Lombard V."/>
            <person name="Henrissat B."/>
            <person name="Knabe N."/>
            <person name="Kuees U."/>
            <person name="Lilly W.W."/>
            <person name="Lindquist E."/>
            <person name="Lucas S."/>
            <person name="Magnuson J.K."/>
            <person name="Piumi F."/>
            <person name="Raudaskoski M."/>
            <person name="Salamov A."/>
            <person name="Schmutz J."/>
            <person name="Schwarze F.W.M.R."/>
            <person name="vanKuyk P.A."/>
            <person name="Horton J.S."/>
            <person name="Grigoriev I.V."/>
            <person name="Woesten H.A.B."/>
        </authorList>
    </citation>
    <scope>NUCLEOTIDE SEQUENCE [LARGE SCALE GENOMIC DNA]</scope>
    <source>
        <strain evidence="3">H4-8 / FGSC 9210</strain>
    </source>
</reference>
<protein>
    <submittedName>
        <fullName evidence="2">Uncharacterized protein</fullName>
    </submittedName>
</protein>
<accession>D8PYH1</accession>
<dbReference type="InParanoid" id="D8PYH1"/>
<evidence type="ECO:0000256" key="1">
    <source>
        <dbReference type="SAM" id="MobiDB-lite"/>
    </source>
</evidence>
<dbReference type="EMBL" id="GL377304">
    <property type="protein sequence ID" value="EFI99259.1"/>
    <property type="molecule type" value="Genomic_DNA"/>
</dbReference>
<sequence>MADPLDQRHLIHLNLGGPQLYRTGTDEIRSVAPGDFRTPSVRLHIPPFNEDNDDSDSEVESRQSPRPTEVYRPSVHRRGRRTPAPRSPSPDVNTETLDWTSGPGYVKVIGHAELDIVVPYTYSSQGPNVPGVPMAGTEVIHFYRVPADYGETSTLIEEHVRWPETVAVRGGCYRTITLQEKMLVRIVTLYRDDEHENYLVVDSDGKPCFPPCDENDIWARFYLPDRDEGDIDGPIPNICLERGCKQGRVWDVTRCGQSRYCSGCHNFFHVGCLGEPMHRPNLVQSCGDRMESFQQPYMLYLKSSTFKSESLFIKRVRTNQRRDLEKDIHDTFRKVGTPKDCRWREVAALPIRRRTMPGRTPLTNEVLIQHAREKVLAGHGDREVPDLLRVLIIDGLCPQAACHMAHLGTFHADCERAPIKLWQEEQLRAAIFGKIGEAGVGRARTFTSVRIYPYLCQKDGKILPENRLNIPGGLILAGLQRLTACDALLRTLHEEEKLEDEPSSIRDESIKYNPDWWFVRHVVHGRPLRAVARAKSHHHSSYHRIRIWCCALHVTFTMGPPEGDMFAYAVGMMCVKGESRNSTTSGPKMEVCTLIHLSWSWRRPYGWNMAAKNLKNKNTNRPSTVFCG</sequence>